<dbReference type="Gene3D" id="3.40.50.300">
    <property type="entry name" value="P-loop containing nucleotide triphosphate hydrolases"/>
    <property type="match status" value="2"/>
</dbReference>
<feature type="domain" description="ABC transporter" evidence="11">
    <location>
        <begin position="310"/>
        <end position="520"/>
    </location>
</feature>
<dbReference type="AlphaFoldDB" id="A0A229VVT3"/>
<comment type="function">
    <text evidence="10">Probably part of an ABC transporter complex. Responsible for energy coupling to the transport system.</text>
</comment>
<dbReference type="Proteomes" id="UP000215433">
    <property type="component" value="Unassembled WGS sequence"/>
</dbReference>
<dbReference type="InterPro" id="IPR003439">
    <property type="entry name" value="ABC_transporter-like_ATP-bd"/>
</dbReference>
<evidence type="ECO:0000256" key="7">
    <source>
        <dbReference type="ARBA" id="ARBA00022840"/>
    </source>
</evidence>
<keyword evidence="4" id="KW-1003">Cell membrane</keyword>
<keyword evidence="9" id="KW-0472">Membrane</keyword>
<keyword evidence="13" id="KW-1185">Reference proteome</keyword>
<keyword evidence="5" id="KW-0677">Repeat</keyword>
<evidence type="ECO:0000313" key="13">
    <source>
        <dbReference type="Proteomes" id="UP000215433"/>
    </source>
</evidence>
<keyword evidence="3" id="KW-0813">Transport</keyword>
<dbReference type="OrthoDB" id="7757085at2"/>
<dbReference type="PROSITE" id="PS50893">
    <property type="entry name" value="ABC_TRANSPORTER_2"/>
    <property type="match status" value="2"/>
</dbReference>
<organism evidence="12 13">
    <name type="scientific">Bifidobacterium vansinderenii</name>
    <dbReference type="NCBI Taxonomy" id="1984871"/>
    <lineage>
        <taxon>Bacteria</taxon>
        <taxon>Bacillati</taxon>
        <taxon>Actinomycetota</taxon>
        <taxon>Actinomycetes</taxon>
        <taxon>Bifidobacteriales</taxon>
        <taxon>Bifidobacteriaceae</taxon>
        <taxon>Bifidobacterium</taxon>
    </lineage>
</organism>
<evidence type="ECO:0000256" key="4">
    <source>
        <dbReference type="ARBA" id="ARBA00022475"/>
    </source>
</evidence>
<dbReference type="InterPro" id="IPR017871">
    <property type="entry name" value="ABC_transporter-like_CS"/>
</dbReference>
<keyword evidence="7 12" id="KW-0067">ATP-binding</keyword>
<dbReference type="GO" id="GO:0043190">
    <property type="term" value="C:ATP-binding cassette (ABC) transporter complex"/>
    <property type="evidence" value="ECO:0007669"/>
    <property type="project" value="TreeGrafter"/>
</dbReference>
<comment type="similarity">
    <text evidence="2">Belongs to the ABC transporter superfamily.</text>
</comment>
<feature type="domain" description="ABC transporter" evidence="11">
    <location>
        <begin position="14"/>
        <end position="263"/>
    </location>
</feature>
<evidence type="ECO:0000259" key="11">
    <source>
        <dbReference type="PROSITE" id="PS50893"/>
    </source>
</evidence>
<name>A0A229VVT3_9BIFI</name>
<dbReference type="InterPro" id="IPR003593">
    <property type="entry name" value="AAA+_ATPase"/>
</dbReference>
<dbReference type="GO" id="GO:0042626">
    <property type="term" value="F:ATPase-coupled transmembrane transporter activity"/>
    <property type="evidence" value="ECO:0007669"/>
    <property type="project" value="TreeGrafter"/>
</dbReference>
<dbReference type="InterPro" id="IPR027417">
    <property type="entry name" value="P-loop_NTPase"/>
</dbReference>
<dbReference type="SMART" id="SM00382">
    <property type="entry name" value="AAA"/>
    <property type="match status" value="2"/>
</dbReference>
<dbReference type="InterPro" id="IPR050095">
    <property type="entry name" value="ECF_ABC_transporter_ATP-bd"/>
</dbReference>
<dbReference type="EMBL" id="NEWD01000035">
    <property type="protein sequence ID" value="OXM99645.1"/>
    <property type="molecule type" value="Genomic_DNA"/>
</dbReference>
<evidence type="ECO:0000313" key="12">
    <source>
        <dbReference type="EMBL" id="OXM99645.1"/>
    </source>
</evidence>
<dbReference type="RefSeq" id="WP_093961230.1">
    <property type="nucleotide sequence ID" value="NZ_NEWD01000035.1"/>
</dbReference>
<gene>
    <name evidence="12" type="ORF">Tam10B_2122</name>
</gene>
<evidence type="ECO:0000256" key="10">
    <source>
        <dbReference type="ARBA" id="ARBA00025157"/>
    </source>
</evidence>
<dbReference type="InterPro" id="IPR015856">
    <property type="entry name" value="ABC_transpr_CbiO/EcfA_su"/>
</dbReference>
<keyword evidence="8" id="KW-1278">Translocase</keyword>
<evidence type="ECO:0000256" key="5">
    <source>
        <dbReference type="ARBA" id="ARBA00022737"/>
    </source>
</evidence>
<dbReference type="PANTHER" id="PTHR43553">
    <property type="entry name" value="HEAVY METAL TRANSPORTER"/>
    <property type="match status" value="1"/>
</dbReference>
<accession>A0A229VVT3</accession>
<evidence type="ECO:0000256" key="6">
    <source>
        <dbReference type="ARBA" id="ARBA00022741"/>
    </source>
</evidence>
<keyword evidence="6" id="KW-0547">Nucleotide-binding</keyword>
<comment type="subcellular location">
    <subcellularLocation>
        <location evidence="1">Cell membrane</location>
        <topology evidence="1">Peripheral membrane protein</topology>
    </subcellularLocation>
</comment>
<dbReference type="CDD" id="cd03225">
    <property type="entry name" value="ABC_cobalt_CbiO_domain1"/>
    <property type="match status" value="1"/>
</dbReference>
<evidence type="ECO:0000256" key="8">
    <source>
        <dbReference type="ARBA" id="ARBA00022967"/>
    </source>
</evidence>
<sequence length="520" mass="57185">MSHVTIETDTTASIITEHVTFHYGSAAGASSSSSERPTRDALNDVSLRVSPGECVVLCGRSGCGKTSYTRLANGLIPTFFAGELTGAHHTAGIPAGSPVDAFTPIVGSVFQNPKTQYFNADTTSELAFPCENMGMPADEIRRRLAETVRRFGIEPLLNRSVFRLSGGQKQRLAVAAATMLHPPIMVLDEPTGNLDARSIDELHGMIARLKESGTTVVIAEHRLAWCRDLADRFVVFEHGRVIGDYTARDFLVLSPETIMSMGLRALDMRPYRAVVEAKRHDVTVRNAADDETGPMLRTRMLRIGYGRRRGMIDPIGRGRPKRGEFLRDVPDLTLRAGRITALMGANGTGKSTLVRTLCGLLRPIGGAILWDGKPVRAAALTRRAFLVMQDVNYQLFADSVREELMLGLDENDSEIRRRCDRLLRDLDLETLADRHPMSLSGGEKQRTAIASALMCGKELIVLDEPTSGLDRFHMRQVGLLLQRLKRAGRIVVVVTHDEELAADWCDDVIDLDPVETSSSI</sequence>
<reference evidence="12 13" key="1">
    <citation type="submission" date="2017-05" db="EMBL/GenBank/DDBJ databases">
        <title>Bifidobacterium vansinderenii sp. nov.</title>
        <authorList>
            <person name="Lugli G.A."/>
            <person name="Duranti S."/>
            <person name="Mangifesta M."/>
        </authorList>
    </citation>
    <scope>NUCLEOTIDE SEQUENCE [LARGE SCALE GENOMIC DNA]</scope>
    <source>
        <strain evidence="12 13">Tam10B</strain>
    </source>
</reference>
<evidence type="ECO:0000256" key="9">
    <source>
        <dbReference type="ARBA" id="ARBA00023136"/>
    </source>
</evidence>
<protein>
    <submittedName>
        <fullName evidence="12">ABC transporter ATP-binding protein</fullName>
    </submittedName>
</protein>
<dbReference type="GO" id="GO:0016887">
    <property type="term" value="F:ATP hydrolysis activity"/>
    <property type="evidence" value="ECO:0007669"/>
    <property type="project" value="InterPro"/>
</dbReference>
<dbReference type="GO" id="GO:0005524">
    <property type="term" value="F:ATP binding"/>
    <property type="evidence" value="ECO:0007669"/>
    <property type="project" value="UniProtKB-KW"/>
</dbReference>
<evidence type="ECO:0000256" key="1">
    <source>
        <dbReference type="ARBA" id="ARBA00004202"/>
    </source>
</evidence>
<proteinExistence type="inferred from homology"/>
<dbReference type="SUPFAM" id="SSF52540">
    <property type="entry name" value="P-loop containing nucleoside triphosphate hydrolases"/>
    <property type="match status" value="2"/>
</dbReference>
<dbReference type="PANTHER" id="PTHR43553:SF23">
    <property type="entry name" value="ABC TRANSPORTER ATP-BINDING COMPONENT"/>
    <property type="match status" value="1"/>
</dbReference>
<comment type="caution">
    <text evidence="12">The sequence shown here is derived from an EMBL/GenBank/DDBJ whole genome shotgun (WGS) entry which is preliminary data.</text>
</comment>
<dbReference type="Pfam" id="PF00005">
    <property type="entry name" value="ABC_tran"/>
    <property type="match status" value="2"/>
</dbReference>
<dbReference type="PROSITE" id="PS00211">
    <property type="entry name" value="ABC_TRANSPORTER_1"/>
    <property type="match status" value="1"/>
</dbReference>
<evidence type="ECO:0000256" key="2">
    <source>
        <dbReference type="ARBA" id="ARBA00005417"/>
    </source>
</evidence>
<evidence type="ECO:0000256" key="3">
    <source>
        <dbReference type="ARBA" id="ARBA00022448"/>
    </source>
</evidence>